<evidence type="ECO:0000313" key="5">
    <source>
        <dbReference type="Proteomes" id="UP000000719"/>
    </source>
</evidence>
<keyword evidence="5" id="KW-1185">Reference proteome</keyword>
<dbReference type="InterPro" id="IPR050860">
    <property type="entry name" value="FeoB_GTPase"/>
</dbReference>
<evidence type="ECO:0000256" key="2">
    <source>
        <dbReference type="ARBA" id="ARBA00023134"/>
    </source>
</evidence>
<dbReference type="HOGENOM" id="CLU_013350_0_2_9"/>
<dbReference type="EMBL" id="CP001098">
    <property type="protein sequence ID" value="ACL69348.1"/>
    <property type="molecule type" value="Genomic_DNA"/>
</dbReference>
<dbReference type="Proteomes" id="UP000000719">
    <property type="component" value="Chromosome"/>
</dbReference>
<organism evidence="4 5">
    <name type="scientific">Halothermothrix orenii (strain H 168 / OCM 544 / DSM 9562)</name>
    <dbReference type="NCBI Taxonomy" id="373903"/>
    <lineage>
        <taxon>Bacteria</taxon>
        <taxon>Bacillati</taxon>
        <taxon>Bacillota</taxon>
        <taxon>Clostridia</taxon>
        <taxon>Halanaerobiales</taxon>
        <taxon>Halothermotrichaceae</taxon>
        <taxon>Halothermothrix</taxon>
    </lineage>
</organism>
<keyword evidence="2" id="KW-0342">GTP-binding</keyword>
<evidence type="ECO:0000256" key="1">
    <source>
        <dbReference type="ARBA" id="ARBA00022741"/>
    </source>
</evidence>
<evidence type="ECO:0000259" key="3">
    <source>
        <dbReference type="PROSITE" id="PS51711"/>
    </source>
</evidence>
<dbReference type="PRINTS" id="PR00326">
    <property type="entry name" value="GTP1OBG"/>
</dbReference>
<dbReference type="NCBIfam" id="TIGR00231">
    <property type="entry name" value="small_GTP"/>
    <property type="match status" value="1"/>
</dbReference>
<dbReference type="AlphaFoldDB" id="B8D2C1"/>
<dbReference type="GO" id="GO:0015093">
    <property type="term" value="F:ferrous iron transmembrane transporter activity"/>
    <property type="evidence" value="ECO:0007669"/>
    <property type="project" value="TreeGrafter"/>
</dbReference>
<dbReference type="InterPro" id="IPR005225">
    <property type="entry name" value="Small_GTP-bd"/>
</dbReference>
<gene>
    <name evidence="4" type="ordered locus">Hore_05910</name>
</gene>
<dbReference type="RefSeq" id="WP_012635536.1">
    <property type="nucleotide sequence ID" value="NC_011899.1"/>
</dbReference>
<dbReference type="InterPro" id="IPR006073">
    <property type="entry name" value="GTP-bd"/>
</dbReference>
<keyword evidence="1" id="KW-0547">Nucleotide-binding</keyword>
<reference evidence="4 5" key="1">
    <citation type="journal article" date="2009" name="PLoS ONE">
        <title>Genome analysis of the anaerobic thermohalophilic bacterium Halothermothrix orenii.</title>
        <authorList>
            <person name="Mavromatis K."/>
            <person name="Ivanova N."/>
            <person name="Anderson I."/>
            <person name="Lykidis A."/>
            <person name="Hooper S.D."/>
            <person name="Sun H."/>
            <person name="Kunin V."/>
            <person name="Lapidus A."/>
            <person name="Hugenholtz P."/>
            <person name="Patel B."/>
            <person name="Kyrpides N.C."/>
        </authorList>
    </citation>
    <scope>NUCLEOTIDE SEQUENCE [LARGE SCALE GENOMIC DNA]</scope>
    <source>
        <strain evidence="5">H 168 / OCM 544 / DSM 9562</strain>
    </source>
</reference>
<dbReference type="Pfam" id="PF02421">
    <property type="entry name" value="FeoB_N"/>
    <property type="match status" value="1"/>
</dbReference>
<dbReference type="InterPro" id="IPR027417">
    <property type="entry name" value="P-loop_NTPase"/>
</dbReference>
<dbReference type="SUPFAM" id="SSF52540">
    <property type="entry name" value="P-loop containing nucleoside triphosphate hydrolases"/>
    <property type="match status" value="1"/>
</dbReference>
<name>B8D2C1_HALOH</name>
<evidence type="ECO:0000313" key="4">
    <source>
        <dbReference type="EMBL" id="ACL69348.1"/>
    </source>
</evidence>
<dbReference type="PANTHER" id="PTHR43185:SF1">
    <property type="entry name" value="FE(2+) TRANSPORTER FEOB"/>
    <property type="match status" value="1"/>
</dbReference>
<dbReference type="CDD" id="cd01879">
    <property type="entry name" value="FeoB"/>
    <property type="match status" value="1"/>
</dbReference>
<sequence>MNTKNSITTNDKKVYLVGSPNVGKSVIFNYLTDSYALVSNYPGTTVELSTGKILIEGQVVRLIDTPGIYSLYFPISEEEKVTRKVLMTGNPDLVIHVIDAKNIEKMLVMTFELLELGYNLILVLNIIDEAKKLGISINTELLSNILGIPVVGTVSITGQGMRELFFLISKMVI</sequence>
<proteinExistence type="predicted"/>
<dbReference type="InterPro" id="IPR030389">
    <property type="entry name" value="G_FEOB_dom"/>
</dbReference>
<dbReference type="PROSITE" id="PS51711">
    <property type="entry name" value="G_FEOB"/>
    <property type="match status" value="1"/>
</dbReference>
<dbReference type="OrthoDB" id="9809127at2"/>
<dbReference type="KEGG" id="hor:Hore_05910"/>
<dbReference type="GO" id="GO:0005886">
    <property type="term" value="C:plasma membrane"/>
    <property type="evidence" value="ECO:0007669"/>
    <property type="project" value="TreeGrafter"/>
</dbReference>
<dbReference type="eggNOG" id="COG0370">
    <property type="taxonomic scope" value="Bacteria"/>
</dbReference>
<dbReference type="STRING" id="373903.Hore_05910"/>
<protein>
    <submittedName>
        <fullName evidence="4">Ferrous iron transport protein FeoB</fullName>
    </submittedName>
</protein>
<dbReference type="Gene3D" id="3.40.50.300">
    <property type="entry name" value="P-loop containing nucleotide triphosphate hydrolases"/>
    <property type="match status" value="1"/>
</dbReference>
<dbReference type="PANTHER" id="PTHR43185">
    <property type="entry name" value="FERROUS IRON TRANSPORT PROTEIN B"/>
    <property type="match status" value="1"/>
</dbReference>
<dbReference type="GO" id="GO:0005525">
    <property type="term" value="F:GTP binding"/>
    <property type="evidence" value="ECO:0007669"/>
    <property type="project" value="UniProtKB-KW"/>
</dbReference>
<accession>B8D2C1</accession>
<feature type="domain" description="FeoB-type G" evidence="3">
    <location>
        <begin position="11"/>
        <end position="173"/>
    </location>
</feature>